<keyword evidence="1" id="KW-0732">Signal</keyword>
<accession>A0A8D8VGL0</accession>
<feature type="chain" id="PRO_5036428767" description="Secreted protein" evidence="1">
    <location>
        <begin position="23"/>
        <end position="127"/>
    </location>
</feature>
<protein>
    <recommendedName>
        <fullName evidence="3">Secreted protein</fullName>
    </recommendedName>
</protein>
<proteinExistence type="predicted"/>
<reference evidence="2" key="1">
    <citation type="submission" date="2021-05" db="EMBL/GenBank/DDBJ databases">
        <authorList>
            <person name="Alioto T."/>
            <person name="Alioto T."/>
            <person name="Gomez Garrido J."/>
        </authorList>
    </citation>
    <scope>NUCLEOTIDE SEQUENCE</scope>
</reference>
<evidence type="ECO:0008006" key="3">
    <source>
        <dbReference type="Google" id="ProtNLM"/>
    </source>
</evidence>
<dbReference type="EMBL" id="HBUF01365248">
    <property type="protein sequence ID" value="CAG6723212.1"/>
    <property type="molecule type" value="Transcribed_RNA"/>
</dbReference>
<evidence type="ECO:0000256" key="1">
    <source>
        <dbReference type="SAM" id="SignalP"/>
    </source>
</evidence>
<feature type="signal peptide" evidence="1">
    <location>
        <begin position="1"/>
        <end position="22"/>
    </location>
</feature>
<evidence type="ECO:0000313" key="2">
    <source>
        <dbReference type="EMBL" id="CAG6723211.1"/>
    </source>
</evidence>
<sequence length="127" mass="15108">MCLLLLFVYMLVGIEIFFSVGGKKYIKIIENMYHVPTYYLRKYVIYHSKMVILVCIQEAKHVGTMCNVRWFVPRIHNMLVQNFVQVGTMCNVQWFVPRIHNMLLQNFVQGGTNRQELKYLPYVPTKQ</sequence>
<dbReference type="AlphaFoldDB" id="A0A8D8VGL0"/>
<dbReference type="EMBL" id="HBUF01365247">
    <property type="protein sequence ID" value="CAG6723211.1"/>
    <property type="molecule type" value="Transcribed_RNA"/>
</dbReference>
<name>A0A8D8VGL0_9HEMI</name>
<organism evidence="2">
    <name type="scientific">Cacopsylla melanoneura</name>
    <dbReference type="NCBI Taxonomy" id="428564"/>
    <lineage>
        <taxon>Eukaryota</taxon>
        <taxon>Metazoa</taxon>
        <taxon>Ecdysozoa</taxon>
        <taxon>Arthropoda</taxon>
        <taxon>Hexapoda</taxon>
        <taxon>Insecta</taxon>
        <taxon>Pterygota</taxon>
        <taxon>Neoptera</taxon>
        <taxon>Paraneoptera</taxon>
        <taxon>Hemiptera</taxon>
        <taxon>Sternorrhyncha</taxon>
        <taxon>Psylloidea</taxon>
        <taxon>Psyllidae</taxon>
        <taxon>Psyllinae</taxon>
        <taxon>Cacopsylla</taxon>
    </lineage>
</organism>